<evidence type="ECO:0000256" key="8">
    <source>
        <dbReference type="ARBA" id="ARBA00023047"/>
    </source>
</evidence>
<keyword evidence="10" id="KW-0626">Porin</keyword>
<dbReference type="PANTHER" id="PTHR33619:SF3">
    <property type="entry name" value="POLYSACCHARIDE EXPORT PROTEIN GFCE-RELATED"/>
    <property type="match status" value="1"/>
</dbReference>
<evidence type="ECO:0000256" key="9">
    <source>
        <dbReference type="ARBA" id="ARBA00023065"/>
    </source>
</evidence>
<comment type="similarity">
    <text evidence="2">Belongs to the BexD/CtrA/VexA family.</text>
</comment>
<dbReference type="AlphaFoldDB" id="A0A077DFX4"/>
<reference evidence="18 19" key="1">
    <citation type="journal article" date="2014" name="BMC Genomics">
        <title>A genomic perspective on a new bacterial genus and species from the Alcaligenaceae family, Basilea psittacipulmonis.</title>
        <authorList>
            <person name="Whiteson K.L."/>
            <person name="Hernandez D."/>
            <person name="Lazarevic V."/>
            <person name="Gaia N."/>
            <person name="Farinelli L."/>
            <person name="Francois P."/>
            <person name="Pilo P."/>
            <person name="Frey J."/>
            <person name="Schrenzel J."/>
        </authorList>
    </citation>
    <scope>NUCLEOTIDE SEQUENCE [LARGE SCALE GENOMIC DNA]</scope>
    <source>
        <strain evidence="18 19">DSM 24701</strain>
    </source>
</reference>
<keyword evidence="6" id="KW-0812">Transmembrane</keyword>
<dbReference type="PROSITE" id="PS51257">
    <property type="entry name" value="PROKAR_LIPOPROTEIN"/>
    <property type="match status" value="1"/>
</dbReference>
<evidence type="ECO:0000256" key="12">
    <source>
        <dbReference type="ARBA" id="ARBA00023139"/>
    </source>
</evidence>
<keyword evidence="7 15" id="KW-0732">Signal</keyword>
<dbReference type="InterPro" id="IPR049712">
    <property type="entry name" value="Poly_export"/>
</dbReference>
<dbReference type="STRING" id="1072685.IX83_02220"/>
<evidence type="ECO:0000313" key="18">
    <source>
        <dbReference type="EMBL" id="AIL32287.1"/>
    </source>
</evidence>
<dbReference type="eggNOG" id="COG1596">
    <property type="taxonomic scope" value="Bacteria"/>
</dbReference>
<dbReference type="EMBL" id="CP009238">
    <property type="protein sequence ID" value="AIL32287.1"/>
    <property type="molecule type" value="Genomic_DNA"/>
</dbReference>
<evidence type="ECO:0000256" key="5">
    <source>
        <dbReference type="ARBA" id="ARBA00022597"/>
    </source>
</evidence>
<dbReference type="OrthoDB" id="9808421at2"/>
<dbReference type="InterPro" id="IPR003715">
    <property type="entry name" value="Poly_export_N"/>
</dbReference>
<evidence type="ECO:0000256" key="3">
    <source>
        <dbReference type="ARBA" id="ARBA00022448"/>
    </source>
</evidence>
<keyword evidence="5" id="KW-0762">Sugar transport</keyword>
<protein>
    <submittedName>
        <fullName evidence="18">Sugar ABC transporter substrate-binding protein</fullName>
    </submittedName>
</protein>
<organism evidence="18 19">
    <name type="scientific">Basilea psittacipulmonis DSM 24701</name>
    <dbReference type="NCBI Taxonomy" id="1072685"/>
    <lineage>
        <taxon>Bacteria</taxon>
        <taxon>Pseudomonadati</taxon>
        <taxon>Pseudomonadota</taxon>
        <taxon>Betaproteobacteria</taxon>
        <taxon>Burkholderiales</taxon>
        <taxon>Alcaligenaceae</taxon>
        <taxon>Basilea</taxon>
    </lineage>
</organism>
<keyword evidence="14" id="KW-0449">Lipoprotein</keyword>
<keyword evidence="3" id="KW-0813">Transport</keyword>
<evidence type="ECO:0000256" key="11">
    <source>
        <dbReference type="ARBA" id="ARBA00023136"/>
    </source>
</evidence>
<dbReference type="HOGENOM" id="CLU_038343_4_0_4"/>
<evidence type="ECO:0000313" key="19">
    <source>
        <dbReference type="Proteomes" id="UP000028945"/>
    </source>
</evidence>
<keyword evidence="19" id="KW-1185">Reference proteome</keyword>
<evidence type="ECO:0000259" key="17">
    <source>
        <dbReference type="Pfam" id="PF22461"/>
    </source>
</evidence>
<sequence>MKKYLLLLSVVMLTACHTLPSSGPSQSKIMSIKESESYPNKVDIIEVNTSVVMNLFNQQRSQSFSQFREAKHPYIGTIAAGDILNISVWEAPPAILFGASLTNNGSGTAQFISLPEQMVSYDGKITVPFIGSVKVSGKTPEQIQTEILRRLKPIANQPQVMVRLLKNNSANVTVLRQGNSVRMPLTAHGERVLDAVAAVGGVSENAEDISVQLMRGQEVKTISLETLAANPIENIPLRSGDVLSLLNNPLSFTALGAVNSNREIKFSAKGLSLAEAIGRMGGLIDTRSDPRGVFVFRYVPFDELRAAEKIEWKQRGYASGMDIPRVYRINLLTPESLFWLQRFPIHNKDIVYVSNAPLADFQKFLRIIFSLTSPVISTANGVNNL</sequence>
<evidence type="ECO:0000256" key="14">
    <source>
        <dbReference type="ARBA" id="ARBA00023288"/>
    </source>
</evidence>
<feature type="domain" description="SLBB" evidence="17">
    <location>
        <begin position="254"/>
        <end position="353"/>
    </location>
</feature>
<evidence type="ECO:0000256" key="15">
    <source>
        <dbReference type="SAM" id="SignalP"/>
    </source>
</evidence>
<dbReference type="PANTHER" id="PTHR33619">
    <property type="entry name" value="POLYSACCHARIDE EXPORT PROTEIN GFCE-RELATED"/>
    <property type="match status" value="1"/>
</dbReference>
<evidence type="ECO:0000256" key="1">
    <source>
        <dbReference type="ARBA" id="ARBA00004571"/>
    </source>
</evidence>
<evidence type="ECO:0000256" key="7">
    <source>
        <dbReference type="ARBA" id="ARBA00022729"/>
    </source>
</evidence>
<evidence type="ECO:0000256" key="6">
    <source>
        <dbReference type="ARBA" id="ARBA00022692"/>
    </source>
</evidence>
<dbReference type="Gene3D" id="3.30.1950.10">
    <property type="entry name" value="wza like domain"/>
    <property type="match status" value="1"/>
</dbReference>
<evidence type="ECO:0000259" key="16">
    <source>
        <dbReference type="Pfam" id="PF02563"/>
    </source>
</evidence>
<feature type="signal peptide" evidence="15">
    <location>
        <begin position="1"/>
        <end position="20"/>
    </location>
</feature>
<accession>A0A077DFX4</accession>
<name>A0A077DFX4_9BURK</name>
<dbReference type="GO" id="GO:0015159">
    <property type="term" value="F:polysaccharide transmembrane transporter activity"/>
    <property type="evidence" value="ECO:0007669"/>
    <property type="project" value="InterPro"/>
</dbReference>
<comment type="subcellular location">
    <subcellularLocation>
        <location evidence="1">Cell outer membrane</location>
        <topology evidence="1">Multi-pass membrane protein</topology>
    </subcellularLocation>
</comment>
<dbReference type="Pfam" id="PF02563">
    <property type="entry name" value="Poly_export"/>
    <property type="match status" value="1"/>
</dbReference>
<keyword evidence="11" id="KW-0472">Membrane</keyword>
<proteinExistence type="inferred from homology"/>
<dbReference type="InterPro" id="IPR054765">
    <property type="entry name" value="SLBB_dom"/>
</dbReference>
<keyword evidence="13" id="KW-0998">Cell outer membrane</keyword>
<keyword evidence="8" id="KW-0625">Polysaccharide transport</keyword>
<keyword evidence="12" id="KW-0564">Palmitate</keyword>
<feature type="chain" id="PRO_5001718093" evidence="15">
    <location>
        <begin position="21"/>
        <end position="385"/>
    </location>
</feature>
<dbReference type="Proteomes" id="UP000028945">
    <property type="component" value="Chromosome"/>
</dbReference>
<evidence type="ECO:0000256" key="2">
    <source>
        <dbReference type="ARBA" id="ARBA00009450"/>
    </source>
</evidence>
<dbReference type="KEGG" id="bpsi:IX83_02220"/>
<keyword evidence="4" id="KW-1134">Transmembrane beta strand</keyword>
<gene>
    <name evidence="18" type="ORF">IX83_02220</name>
</gene>
<dbReference type="Gene3D" id="3.10.560.10">
    <property type="entry name" value="Outer membrane lipoprotein wza domain like"/>
    <property type="match status" value="2"/>
</dbReference>
<dbReference type="RefSeq" id="WP_038498670.1">
    <property type="nucleotide sequence ID" value="NZ_AFWK01000089.1"/>
</dbReference>
<dbReference type="GO" id="GO:0015288">
    <property type="term" value="F:porin activity"/>
    <property type="evidence" value="ECO:0007669"/>
    <property type="project" value="UniProtKB-KW"/>
</dbReference>
<dbReference type="GO" id="GO:0006811">
    <property type="term" value="P:monoatomic ion transport"/>
    <property type="evidence" value="ECO:0007669"/>
    <property type="project" value="UniProtKB-KW"/>
</dbReference>
<evidence type="ECO:0000256" key="13">
    <source>
        <dbReference type="ARBA" id="ARBA00023237"/>
    </source>
</evidence>
<evidence type="ECO:0000256" key="4">
    <source>
        <dbReference type="ARBA" id="ARBA00022452"/>
    </source>
</evidence>
<evidence type="ECO:0000256" key="10">
    <source>
        <dbReference type="ARBA" id="ARBA00023114"/>
    </source>
</evidence>
<dbReference type="GO" id="GO:0009279">
    <property type="term" value="C:cell outer membrane"/>
    <property type="evidence" value="ECO:0007669"/>
    <property type="project" value="UniProtKB-SubCell"/>
</dbReference>
<dbReference type="Pfam" id="PF22461">
    <property type="entry name" value="SLBB_2"/>
    <property type="match status" value="1"/>
</dbReference>
<keyword evidence="9" id="KW-0406">Ion transport</keyword>
<dbReference type="GO" id="GO:0046930">
    <property type="term" value="C:pore complex"/>
    <property type="evidence" value="ECO:0007669"/>
    <property type="project" value="UniProtKB-KW"/>
</dbReference>
<feature type="domain" description="Polysaccharide export protein N-terminal" evidence="16">
    <location>
        <begin position="77"/>
        <end position="164"/>
    </location>
</feature>